<accession>A0A2T5GSW4</accession>
<reference evidence="1 2" key="1">
    <citation type="submission" date="2018-04" db="EMBL/GenBank/DDBJ databases">
        <title>Genomic Encyclopedia of Type Strains, Phase III (KMG-III): the genomes of soil and plant-associated and newly described type strains.</title>
        <authorList>
            <person name="Whitman W."/>
        </authorList>
    </citation>
    <scope>NUCLEOTIDE SEQUENCE [LARGE SCALE GENOMIC DNA]</scope>
    <source>
        <strain evidence="1 2">MA101b</strain>
    </source>
</reference>
<dbReference type="EMBL" id="QAOG01000001">
    <property type="protein sequence ID" value="PTQ62420.1"/>
    <property type="molecule type" value="Genomic_DNA"/>
</dbReference>
<gene>
    <name evidence="1" type="ORF">C8J26_0700</name>
</gene>
<organism evidence="1 2">
    <name type="scientific">Sphingomonas aurantiaca</name>
    <dbReference type="NCBI Taxonomy" id="185949"/>
    <lineage>
        <taxon>Bacteria</taxon>
        <taxon>Pseudomonadati</taxon>
        <taxon>Pseudomonadota</taxon>
        <taxon>Alphaproteobacteria</taxon>
        <taxon>Sphingomonadales</taxon>
        <taxon>Sphingomonadaceae</taxon>
        <taxon>Sphingomonas</taxon>
    </lineage>
</organism>
<sequence>MTREKALFETSDSALEAEADARADADVRNGRLISHDAVKRWLSSWGSAKPLPRPRVGD</sequence>
<keyword evidence="2" id="KW-1185">Reference proteome</keyword>
<dbReference type="RefSeq" id="WP_244185135.1">
    <property type="nucleotide sequence ID" value="NZ_JASPFP010000001.1"/>
</dbReference>
<comment type="caution">
    <text evidence="1">The sequence shown here is derived from an EMBL/GenBank/DDBJ whole genome shotgun (WGS) entry which is preliminary data.</text>
</comment>
<evidence type="ECO:0000313" key="2">
    <source>
        <dbReference type="Proteomes" id="UP000244189"/>
    </source>
</evidence>
<name>A0A2T5GSW4_9SPHN</name>
<dbReference type="Proteomes" id="UP000244189">
    <property type="component" value="Unassembled WGS sequence"/>
</dbReference>
<dbReference type="AlphaFoldDB" id="A0A2T5GSW4"/>
<evidence type="ECO:0000313" key="1">
    <source>
        <dbReference type="EMBL" id="PTQ62420.1"/>
    </source>
</evidence>
<evidence type="ECO:0008006" key="3">
    <source>
        <dbReference type="Google" id="ProtNLM"/>
    </source>
</evidence>
<protein>
    <recommendedName>
        <fullName evidence="3">CopG family transcriptional regulator</fullName>
    </recommendedName>
</protein>
<proteinExistence type="predicted"/>